<evidence type="ECO:0000313" key="2">
    <source>
        <dbReference type="Proteomes" id="UP000247832"/>
    </source>
</evidence>
<organism evidence="1 2">
    <name type="scientific">Arthrobacter livingstonensis</name>
    <dbReference type="NCBI Taxonomy" id="670078"/>
    <lineage>
        <taxon>Bacteria</taxon>
        <taxon>Bacillati</taxon>
        <taxon>Actinomycetota</taxon>
        <taxon>Actinomycetes</taxon>
        <taxon>Micrococcales</taxon>
        <taxon>Micrococcaceae</taxon>
        <taxon>Arthrobacter</taxon>
    </lineage>
</organism>
<sequence>MATTWGGWIPQRRSARHHRALPQGNIMRLRIAATAAACVFAMAMAAGPAVAHPGSHPGGQNGHHHPSPVTQVASQLISPLKVAFGPRGSYLVAEAFAGQLTSISAKGVKTTVVSAPGQEIAGVSYSNGTTYYFNNDQGAGPEPGAELLPARLMSIDHRGHTRQIADLSVFEAAHNPDGKTVYGVRNAAPACLAQAPYLQSTGELFSHPYSSAPANGGVYVGDAGSNSILFVSARGKVKLVKAVPAEPITIDASVVAAAAAMGMMVPDCMLGLKYYAQAVPTDITLNGQWLYYTVLPGAPGEDLGVGKAYRVNLHSGRTQLVAQGLAAPTGIAVDRNNHVYVAQLMGAGVSIIKNGRATTVLPAMMAADVAVSGHTLAAVTNALDEVNGGKLVTMGIR</sequence>
<dbReference type="SUPFAM" id="SSF63825">
    <property type="entry name" value="YWTD domain"/>
    <property type="match status" value="1"/>
</dbReference>
<gene>
    <name evidence="1" type="ORF">CVV68_15930</name>
</gene>
<dbReference type="OrthoDB" id="928769at2"/>
<evidence type="ECO:0008006" key="3">
    <source>
        <dbReference type="Google" id="ProtNLM"/>
    </source>
</evidence>
<proteinExistence type="predicted"/>
<dbReference type="EMBL" id="QJVD01000018">
    <property type="protein sequence ID" value="PYI66075.1"/>
    <property type="molecule type" value="Genomic_DNA"/>
</dbReference>
<dbReference type="Proteomes" id="UP000247832">
    <property type="component" value="Unassembled WGS sequence"/>
</dbReference>
<evidence type="ECO:0000313" key="1">
    <source>
        <dbReference type="EMBL" id="PYI66075.1"/>
    </source>
</evidence>
<name>A0A2V5L475_9MICC</name>
<dbReference type="AlphaFoldDB" id="A0A2V5L475"/>
<dbReference type="InterPro" id="IPR048031">
    <property type="entry name" value="ScyD/ScyE-like"/>
</dbReference>
<dbReference type="NCBIfam" id="NF033206">
    <property type="entry name" value="ScyE_fam"/>
    <property type="match status" value="1"/>
</dbReference>
<dbReference type="Gene3D" id="2.120.10.30">
    <property type="entry name" value="TolB, C-terminal domain"/>
    <property type="match status" value="1"/>
</dbReference>
<accession>A0A2V5L475</accession>
<keyword evidence="2" id="KW-1185">Reference proteome</keyword>
<dbReference type="InterPro" id="IPR011042">
    <property type="entry name" value="6-blade_b-propeller_TolB-like"/>
</dbReference>
<reference evidence="1 2" key="1">
    <citation type="submission" date="2018-05" db="EMBL/GenBank/DDBJ databases">
        <title>Genetic diversity of glacier-inhabiting Cryobacterium bacteria in China and description of Cryobacterium mengkeensis sp. nov. and Arthrobacter glacialis sp. nov.</title>
        <authorList>
            <person name="Liu Q."/>
            <person name="Xin Y.-H."/>
        </authorList>
    </citation>
    <scope>NUCLEOTIDE SEQUENCE [LARGE SCALE GENOMIC DNA]</scope>
    <source>
        <strain evidence="1 2">LI2</strain>
    </source>
</reference>
<comment type="caution">
    <text evidence="1">The sequence shown here is derived from an EMBL/GenBank/DDBJ whole genome shotgun (WGS) entry which is preliminary data.</text>
</comment>
<protein>
    <recommendedName>
        <fullName evidence="3">ScyD/ScyE family protein</fullName>
    </recommendedName>
</protein>